<gene>
    <name evidence="2 4" type="ORF">P152DRAFT_424575</name>
</gene>
<reference evidence="2 4" key="1">
    <citation type="submission" date="2020-01" db="EMBL/GenBank/DDBJ databases">
        <authorList>
            <consortium name="DOE Joint Genome Institute"/>
            <person name="Haridas S."/>
            <person name="Albert R."/>
            <person name="Binder M."/>
            <person name="Bloem J."/>
            <person name="Labutti K."/>
            <person name="Salamov A."/>
            <person name="Andreopoulos B."/>
            <person name="Baker S.E."/>
            <person name="Barry K."/>
            <person name="Bills G."/>
            <person name="Bluhm B.H."/>
            <person name="Cannon C."/>
            <person name="Castanera R."/>
            <person name="Culley D.E."/>
            <person name="Daum C."/>
            <person name="Ezra D."/>
            <person name="Gonzalez J.B."/>
            <person name="Henrissat B."/>
            <person name="Kuo A."/>
            <person name="Liang C."/>
            <person name="Lipzen A."/>
            <person name="Lutzoni F."/>
            <person name="Magnuson J."/>
            <person name="Mondo S."/>
            <person name="Nolan M."/>
            <person name="Ohm R."/>
            <person name="Pangilinan J."/>
            <person name="Park H.-J."/>
            <person name="Ramirez L."/>
            <person name="Alfaro M."/>
            <person name="Sun H."/>
            <person name="Tritt A."/>
            <person name="Yoshinaga Y."/>
            <person name="Zwiers L.-H."/>
            <person name="Turgeon B.G."/>
            <person name="Goodwin S.B."/>
            <person name="Spatafora J.W."/>
            <person name="Crous P.W."/>
            <person name="Grigoriev I.V."/>
        </authorList>
    </citation>
    <scope>NUCLEOTIDE SEQUENCE</scope>
    <source>
        <strain evidence="2 4">CBS 781.70</strain>
    </source>
</reference>
<accession>A0A6G1FS83</accession>
<dbReference type="OrthoDB" id="193478at2759"/>
<dbReference type="EMBL" id="ML975181">
    <property type="protein sequence ID" value="KAF1808644.1"/>
    <property type="molecule type" value="Genomic_DNA"/>
</dbReference>
<reference evidence="4" key="3">
    <citation type="submission" date="2025-04" db="UniProtKB">
        <authorList>
            <consortium name="RefSeq"/>
        </authorList>
    </citation>
    <scope>IDENTIFICATION</scope>
    <source>
        <strain evidence="4">CBS 781.70</strain>
    </source>
</reference>
<evidence type="ECO:0008006" key="5">
    <source>
        <dbReference type="Google" id="ProtNLM"/>
    </source>
</evidence>
<feature type="transmembrane region" description="Helical" evidence="1">
    <location>
        <begin position="28"/>
        <end position="47"/>
    </location>
</feature>
<dbReference type="Proteomes" id="UP000504638">
    <property type="component" value="Unplaced"/>
</dbReference>
<dbReference type="AlphaFoldDB" id="A0A6G1FS83"/>
<feature type="transmembrane region" description="Helical" evidence="1">
    <location>
        <begin position="198"/>
        <end position="217"/>
    </location>
</feature>
<keyword evidence="3" id="KW-1185">Reference proteome</keyword>
<evidence type="ECO:0000313" key="2">
    <source>
        <dbReference type="EMBL" id="KAF1808644.1"/>
    </source>
</evidence>
<organism evidence="2">
    <name type="scientific">Eremomyces bilateralis CBS 781.70</name>
    <dbReference type="NCBI Taxonomy" id="1392243"/>
    <lineage>
        <taxon>Eukaryota</taxon>
        <taxon>Fungi</taxon>
        <taxon>Dikarya</taxon>
        <taxon>Ascomycota</taxon>
        <taxon>Pezizomycotina</taxon>
        <taxon>Dothideomycetes</taxon>
        <taxon>Dothideomycetes incertae sedis</taxon>
        <taxon>Eremomycetales</taxon>
        <taxon>Eremomycetaceae</taxon>
        <taxon>Eremomyces</taxon>
    </lineage>
</organism>
<dbReference type="Pfam" id="PF10067">
    <property type="entry name" value="DUF2306"/>
    <property type="match status" value="1"/>
</dbReference>
<reference evidence="4" key="2">
    <citation type="submission" date="2020-04" db="EMBL/GenBank/DDBJ databases">
        <authorList>
            <consortium name="NCBI Genome Project"/>
        </authorList>
    </citation>
    <scope>NUCLEOTIDE SEQUENCE</scope>
    <source>
        <strain evidence="4">CBS 781.70</strain>
    </source>
</reference>
<dbReference type="InterPro" id="IPR018750">
    <property type="entry name" value="DUF2306_membrane"/>
</dbReference>
<evidence type="ECO:0000313" key="4">
    <source>
        <dbReference type="RefSeq" id="XP_033530275.1"/>
    </source>
</evidence>
<feature type="transmembrane region" description="Helical" evidence="1">
    <location>
        <begin position="121"/>
        <end position="141"/>
    </location>
</feature>
<name>A0A6G1FS83_9PEZI</name>
<keyword evidence="1" id="KW-1133">Transmembrane helix</keyword>
<keyword evidence="1" id="KW-0812">Transmembrane</keyword>
<feature type="transmembrane region" description="Helical" evidence="1">
    <location>
        <begin position="153"/>
        <end position="171"/>
    </location>
</feature>
<protein>
    <recommendedName>
        <fullName evidence="5">DUF2306 domain-containing protein</fullName>
    </recommendedName>
</protein>
<dbReference type="RefSeq" id="XP_033530275.1">
    <property type="nucleotide sequence ID" value="XM_033677223.1"/>
</dbReference>
<feature type="transmembrane region" description="Helical" evidence="1">
    <location>
        <begin position="87"/>
        <end position="109"/>
    </location>
</feature>
<dbReference type="GeneID" id="54417793"/>
<proteinExistence type="predicted"/>
<keyword evidence="1" id="KW-0472">Membrane</keyword>
<evidence type="ECO:0000313" key="3">
    <source>
        <dbReference type="Proteomes" id="UP000504638"/>
    </source>
</evidence>
<evidence type="ECO:0000256" key="1">
    <source>
        <dbReference type="SAM" id="Phobius"/>
    </source>
</evidence>
<sequence length="394" mass="44447">MVVSDRPPKNRLNLLARKVYNPLGFTRFYNFMLWFIFSGALLGFLLARSPYMNFGGVFCPQNAQPSLSAAPGECLIYTSRNLYKIGIIMHLCTIIPAGFLALFQFLPAIRHRVRLFHRLNGYAIILLIQLAHIGALMITRVGFGGSLATQSSVGMIALASTVSIALAWVNIRRLQIDQHRNWMLRAWFYIGAPISQRLLFLIIQPIISWIGTYYYAISCKMIVDMLTTFGTETEAIASSYSACVPFLDGTNLQQHSAVFATLEAGIIEVIAVLDISFGMALWLAFIMHAIGIELYIQLTPRESERLRQVAYERQVEAGMSHPGNAGITANRLGDANPFVPLSKTKTWPKQMYNTGPSKERVEMWTNAPSRGNQNIRCKKLEWIHSWQCDHRPIR</sequence>